<dbReference type="CDD" id="cd04301">
    <property type="entry name" value="NAT_SF"/>
    <property type="match status" value="1"/>
</dbReference>
<dbReference type="eggNOG" id="COG0454">
    <property type="taxonomic scope" value="Bacteria"/>
</dbReference>
<dbReference type="Gene3D" id="3.40.630.30">
    <property type="match status" value="1"/>
</dbReference>
<dbReference type="InterPro" id="IPR052729">
    <property type="entry name" value="Acyl/Acetyltrans_Enzymes"/>
</dbReference>
<dbReference type="PATRIC" id="fig|1028800.3.peg.4176"/>
<organism evidence="2 3">
    <name type="scientific">Neorhizobium galegae bv. orientalis str. HAMBI 540</name>
    <dbReference type="NCBI Taxonomy" id="1028800"/>
    <lineage>
        <taxon>Bacteria</taxon>
        <taxon>Pseudomonadati</taxon>
        <taxon>Pseudomonadota</taxon>
        <taxon>Alphaproteobacteria</taxon>
        <taxon>Hyphomicrobiales</taxon>
        <taxon>Rhizobiaceae</taxon>
        <taxon>Rhizobium/Agrobacterium group</taxon>
        <taxon>Neorhizobium</taxon>
    </lineage>
</organism>
<dbReference type="InterPro" id="IPR041496">
    <property type="entry name" value="YitH/HolE_GNAT"/>
</dbReference>
<dbReference type="Pfam" id="PF00583">
    <property type="entry name" value="Acetyltransf_1"/>
    <property type="match status" value="1"/>
</dbReference>
<dbReference type="PROSITE" id="PS51186">
    <property type="entry name" value="GNAT"/>
    <property type="match status" value="1"/>
</dbReference>
<gene>
    <name evidence="2" type="ORF">RG540_CH41210</name>
</gene>
<keyword evidence="3" id="KW-1185">Reference proteome</keyword>
<feature type="domain" description="N-acetyltransferase" evidence="1">
    <location>
        <begin position="5"/>
        <end position="138"/>
    </location>
</feature>
<evidence type="ECO:0000313" key="3">
    <source>
        <dbReference type="Proteomes" id="UP000028181"/>
    </source>
</evidence>
<dbReference type="Proteomes" id="UP000028181">
    <property type="component" value="Chromosome I"/>
</dbReference>
<name>A0A068SWP1_NEOGA</name>
<dbReference type="InterPro" id="IPR016181">
    <property type="entry name" value="Acyl_CoA_acyltransferase"/>
</dbReference>
<protein>
    <submittedName>
        <fullName evidence="2">Acetyltransferase</fullName>
    </submittedName>
</protein>
<keyword evidence="2" id="KW-0808">Transferase</keyword>
<evidence type="ECO:0000259" key="1">
    <source>
        <dbReference type="PROSITE" id="PS51186"/>
    </source>
</evidence>
<sequence length="278" mass="30195">MKTHPTIRALTSFEVEQLVDWARIEGWNPGFVDAPALHAADPQGFIGCFVDGQMAAGISAVRYGSDFGFIGLYITRPDFRGKGFGRKVWDAGMAHLDSRTIGLDGVPEQQANYRSMGFEPAYETFRWSGSLAGSRDAGVAAIIDDLVPAVLGYDQAFFPAERGAFLTAWLKPPRAAKVIIRDGNVCGYAVCRKCHDGYKIGPLFAQTADDAQKLLNACAAEIGNETMHVDVPALQTEFSAYLEANRFVKGFTTARMYRGPVPAVRMPGVFGITTLELG</sequence>
<dbReference type="PANTHER" id="PTHR47237:SF1">
    <property type="entry name" value="SLL0310 PROTEIN"/>
    <property type="match status" value="1"/>
</dbReference>
<dbReference type="GeneID" id="24259334"/>
<evidence type="ECO:0000313" key="2">
    <source>
        <dbReference type="EMBL" id="CDN50264.1"/>
    </source>
</evidence>
<dbReference type="Gene3D" id="3.40.630.90">
    <property type="match status" value="1"/>
</dbReference>
<proteinExistence type="predicted"/>
<accession>A0A068SWP1</accession>
<dbReference type="PANTHER" id="PTHR47237">
    <property type="entry name" value="SLL0310 PROTEIN"/>
    <property type="match status" value="1"/>
</dbReference>
<dbReference type="OrthoDB" id="20916at2"/>
<dbReference type="RefSeq" id="WP_038591750.1">
    <property type="nucleotide sequence ID" value="NZ_HG938353.1"/>
</dbReference>
<dbReference type="KEGG" id="ngg:RG540_CH41210"/>
<dbReference type="EMBL" id="HG938353">
    <property type="protein sequence ID" value="CDN50264.1"/>
    <property type="molecule type" value="Genomic_DNA"/>
</dbReference>
<dbReference type="Pfam" id="PF18014">
    <property type="entry name" value="Acetyltransf_18"/>
    <property type="match status" value="1"/>
</dbReference>
<reference evidence="3" key="1">
    <citation type="journal article" date="2014" name="BMC Genomics">
        <title>Genome sequencing of two Neorhizobium galegae strains reveals a noeT gene responsible for the unusual acetylation of the nodulation factors.</title>
        <authorList>
            <person name="Osterman J."/>
            <person name="Marsh J."/>
            <person name="Laine P.K."/>
            <person name="Zeng Z."/>
            <person name="Alatalo E."/>
            <person name="Sullivan J.T."/>
            <person name="Young J.P."/>
            <person name="Thomas-Oates J."/>
            <person name="Paulin L."/>
            <person name="Lindstrom K."/>
        </authorList>
    </citation>
    <scope>NUCLEOTIDE SEQUENCE [LARGE SCALE GENOMIC DNA]</scope>
    <source>
        <strain evidence="3">HAMBI 540</strain>
    </source>
</reference>
<dbReference type="AlphaFoldDB" id="A0A068SWP1"/>
<dbReference type="HOGENOM" id="CLU_054109_0_0_5"/>
<dbReference type="GO" id="GO:0016747">
    <property type="term" value="F:acyltransferase activity, transferring groups other than amino-acyl groups"/>
    <property type="evidence" value="ECO:0007669"/>
    <property type="project" value="InterPro"/>
</dbReference>
<dbReference type="InterPro" id="IPR000182">
    <property type="entry name" value="GNAT_dom"/>
</dbReference>
<dbReference type="SUPFAM" id="SSF55729">
    <property type="entry name" value="Acyl-CoA N-acyltransferases (Nat)"/>
    <property type="match status" value="1"/>
</dbReference>